<comment type="caution">
    <text evidence="1">The sequence shown here is derived from an EMBL/GenBank/DDBJ whole genome shotgun (WGS) entry which is preliminary data.</text>
</comment>
<sequence>MLIKLTTLRGEPMLVNPQYIVAIEQYSETITAIYFSKEMHTKSEMKKNNRQLFKESITRIEALFHVIGNESHAHPHS</sequence>
<keyword evidence="2" id="KW-1185">Reference proteome</keyword>
<protein>
    <submittedName>
        <fullName evidence="1">Uncharacterized protein</fullName>
    </submittedName>
</protein>
<dbReference type="EMBL" id="JAATLK010000001">
    <property type="protein sequence ID" value="NIZ47420.1"/>
    <property type="molecule type" value="Genomic_DNA"/>
</dbReference>
<evidence type="ECO:0000313" key="1">
    <source>
        <dbReference type="EMBL" id="NIZ47420.1"/>
    </source>
</evidence>
<organism evidence="1 2">
    <name type="scientific">Entomospira nematocerorum</name>
    <dbReference type="NCBI Taxonomy" id="2719987"/>
    <lineage>
        <taxon>Bacteria</taxon>
        <taxon>Pseudomonadati</taxon>
        <taxon>Spirochaetota</taxon>
        <taxon>Spirochaetia</taxon>
        <taxon>Spirochaetales</taxon>
        <taxon>Spirochaetaceae</taxon>
        <taxon>Entomospira</taxon>
    </lineage>
</organism>
<reference evidence="1" key="1">
    <citation type="submission" date="2020-03" db="EMBL/GenBank/DDBJ databases">
        <title>Spirochaetal bacteria isolated from arthropods constitute a novel genus Entomospira genus novum within the order Spirochaetales.</title>
        <authorList>
            <person name="Grana-Miraglia L."/>
            <person name="Sikutova S."/>
            <person name="Fingerle V."/>
            <person name="Sing A."/>
            <person name="Castillo-Ramirez S."/>
            <person name="Margos G."/>
            <person name="Rudolf I."/>
        </authorList>
    </citation>
    <scope>NUCLEOTIDE SEQUENCE</scope>
    <source>
        <strain evidence="1">BR208</strain>
    </source>
</reference>
<accession>A0A968GCP4</accession>
<dbReference type="AlphaFoldDB" id="A0A968GCP4"/>
<name>A0A968GCP4_9SPIO</name>
<evidence type="ECO:0000313" key="2">
    <source>
        <dbReference type="Proteomes" id="UP000752013"/>
    </source>
</evidence>
<gene>
    <name evidence="1" type="ORF">HCT46_05785</name>
</gene>
<proteinExistence type="predicted"/>
<dbReference type="Proteomes" id="UP000752013">
    <property type="component" value="Unassembled WGS sequence"/>
</dbReference>
<dbReference type="RefSeq" id="WP_167703835.1">
    <property type="nucleotide sequence ID" value="NZ_CP118168.1"/>
</dbReference>